<organism evidence="11 12">
    <name type="scientific">Riccia fluitans</name>
    <dbReference type="NCBI Taxonomy" id="41844"/>
    <lineage>
        <taxon>Eukaryota</taxon>
        <taxon>Viridiplantae</taxon>
        <taxon>Streptophyta</taxon>
        <taxon>Embryophyta</taxon>
        <taxon>Marchantiophyta</taxon>
        <taxon>Marchantiopsida</taxon>
        <taxon>Marchantiidae</taxon>
        <taxon>Marchantiales</taxon>
        <taxon>Ricciaceae</taxon>
        <taxon>Riccia</taxon>
    </lineage>
</organism>
<keyword evidence="9" id="KW-0472">Membrane</keyword>
<keyword evidence="12" id="KW-1185">Reference proteome</keyword>
<keyword evidence="3 9" id="KW-0813">Transport</keyword>
<evidence type="ECO:0000256" key="9">
    <source>
        <dbReference type="RuleBase" id="RU365073"/>
    </source>
</evidence>
<protein>
    <recommendedName>
        <fullName evidence="9">Nuclear pore complex protein Nup85</fullName>
    </recommendedName>
</protein>
<dbReference type="EMBL" id="JBHFFA010000001">
    <property type="protein sequence ID" value="KAL2651811.1"/>
    <property type="molecule type" value="Genomic_DNA"/>
</dbReference>
<dbReference type="PANTHER" id="PTHR13373">
    <property type="entry name" value="FROUNT PROTEIN-RELATED"/>
    <property type="match status" value="1"/>
</dbReference>
<evidence type="ECO:0000256" key="8">
    <source>
        <dbReference type="ARBA" id="ARBA00023242"/>
    </source>
</evidence>
<evidence type="ECO:0000256" key="4">
    <source>
        <dbReference type="ARBA" id="ARBA00022816"/>
    </source>
</evidence>
<dbReference type="AlphaFoldDB" id="A0ABD1ZK29"/>
<keyword evidence="6 9" id="KW-0811">Translocation</keyword>
<comment type="function">
    <text evidence="9">Functions as a component of the nuclear pore complex (NPC).</text>
</comment>
<reference evidence="11 12" key="1">
    <citation type="submission" date="2024-09" db="EMBL/GenBank/DDBJ databases">
        <title>Chromosome-scale assembly of Riccia fluitans.</title>
        <authorList>
            <person name="Paukszto L."/>
            <person name="Sawicki J."/>
            <person name="Karawczyk K."/>
            <person name="Piernik-Szablinska J."/>
            <person name="Szczecinska M."/>
            <person name="Mazdziarz M."/>
        </authorList>
    </citation>
    <scope>NUCLEOTIDE SEQUENCE [LARGE SCALE GENOMIC DNA]</scope>
    <source>
        <strain evidence="11">Rf_01</strain>
        <tissue evidence="11">Aerial parts of the thallus</tissue>
    </source>
</reference>
<evidence type="ECO:0000256" key="6">
    <source>
        <dbReference type="ARBA" id="ARBA00023010"/>
    </source>
</evidence>
<dbReference type="GO" id="GO:0051028">
    <property type="term" value="P:mRNA transport"/>
    <property type="evidence" value="ECO:0007669"/>
    <property type="project" value="UniProtKB-KW"/>
</dbReference>
<accession>A0ABD1ZK29</accession>
<dbReference type="GO" id="GO:0005643">
    <property type="term" value="C:nuclear pore"/>
    <property type="evidence" value="ECO:0007669"/>
    <property type="project" value="UniProtKB-SubCell"/>
</dbReference>
<comment type="similarity">
    <text evidence="2 9">Belongs to the nucleoporin Nup85 family.</text>
</comment>
<evidence type="ECO:0000256" key="5">
    <source>
        <dbReference type="ARBA" id="ARBA00022927"/>
    </source>
</evidence>
<dbReference type="GO" id="GO:0015031">
    <property type="term" value="P:protein transport"/>
    <property type="evidence" value="ECO:0007669"/>
    <property type="project" value="UniProtKB-KW"/>
</dbReference>
<dbReference type="PANTHER" id="PTHR13373:SF21">
    <property type="entry name" value="NUCLEAR PORE COMPLEX PROTEIN NUP85"/>
    <property type="match status" value="1"/>
</dbReference>
<evidence type="ECO:0000256" key="7">
    <source>
        <dbReference type="ARBA" id="ARBA00023132"/>
    </source>
</evidence>
<comment type="caution">
    <text evidence="11">The sequence shown here is derived from an EMBL/GenBank/DDBJ whole genome shotgun (WGS) entry which is preliminary data.</text>
</comment>
<gene>
    <name evidence="11" type="ORF">R1flu_019939</name>
</gene>
<evidence type="ECO:0000256" key="1">
    <source>
        <dbReference type="ARBA" id="ARBA00004567"/>
    </source>
</evidence>
<name>A0ABD1ZK29_9MARC</name>
<comment type="subunit">
    <text evidence="9">Component of the nuclear pore complex (NPC).</text>
</comment>
<dbReference type="Pfam" id="PF07575">
    <property type="entry name" value="Nucleopor_Nup85"/>
    <property type="match status" value="1"/>
</dbReference>
<evidence type="ECO:0000256" key="3">
    <source>
        <dbReference type="ARBA" id="ARBA00022448"/>
    </source>
</evidence>
<keyword evidence="7 9" id="KW-0906">Nuclear pore complex</keyword>
<keyword evidence="8 9" id="KW-0539">Nucleus</keyword>
<feature type="region of interest" description="Disordered" evidence="10">
    <location>
        <begin position="26"/>
        <end position="54"/>
    </location>
</feature>
<keyword evidence="4 9" id="KW-0509">mRNA transport</keyword>
<dbReference type="InterPro" id="IPR011502">
    <property type="entry name" value="Nucleoporin_Nup85"/>
</dbReference>
<evidence type="ECO:0000256" key="10">
    <source>
        <dbReference type="SAM" id="MobiDB-lite"/>
    </source>
</evidence>
<dbReference type="GO" id="GO:0031965">
    <property type="term" value="C:nuclear membrane"/>
    <property type="evidence" value="ECO:0007669"/>
    <property type="project" value="UniProtKB-UniRule"/>
</dbReference>
<proteinExistence type="inferred from homology"/>
<evidence type="ECO:0000313" key="11">
    <source>
        <dbReference type="EMBL" id="KAL2651811.1"/>
    </source>
</evidence>
<sequence>MGGEFLEDTPGDSTLQRMRMLEAGSIVPYHGNGNGTNQENDSDAPSSGYTVKHGMRGTPRIQISWGTGNHLLVSYLPALREQNEDGKIMEVQLGPADEEGQDGAESRRIAACSLPFFVELQSRRRHRTDETLQGGNPTDWWEYVLKYSRDISDMLVSPTSLTMHHQSDSTKENKMSAVMRAIWDMLEIFYVDKDAEPWFPERLVDWLVTHGPVLSKTESSLNRKLVDIKERLATRQFPEEESDYWDGMASALAVGWFDFVVTFLRMHGSYRHDQIDKRQTENGLVEAVAVLVSKMPRLRPSLPAGSLGTPYSFKPEFAKEWERWRIQVTKLDRSSFWNECHNKRTLDGLKKLLAILQGNVEVLAGCTSHWLELLTAHYLHVRPFAAANESLVVLATTCKEYKHTLASDELEELILAIFGDNTEVVIAKCVTLFEPWMMAHMVELLTAKNLYVENLLRKERDVQGGISLEELYRLSYAQSLASHPLTWQLAPVYLAACPVQGLGMLETLLLKLPLADDRHLALKALDVCRIYDLQAVGEAICRKVGVHSWKHGRIGAGIVWLQRARDKRLLSALSDQLLASASAGCTLEHVQTFEQIQGLVDLLGMEFQATGGLSILHRYRNFKSALQNIWDLRSKDADRQKLNAAGRQAVDCLLELFVTGITPKRYWMSILQDSIELLEWPGQVLLNAEETTILLNCLQDLKLAKLWDGLDNLELTGSNVDRVRLALAINLGRSFLQT</sequence>
<keyword evidence="5 9" id="KW-0653">Protein transport</keyword>
<evidence type="ECO:0000313" key="12">
    <source>
        <dbReference type="Proteomes" id="UP001605036"/>
    </source>
</evidence>
<feature type="compositionally biased region" description="Polar residues" evidence="10">
    <location>
        <begin position="35"/>
        <end position="49"/>
    </location>
</feature>
<evidence type="ECO:0000256" key="2">
    <source>
        <dbReference type="ARBA" id="ARBA00005573"/>
    </source>
</evidence>
<dbReference type="Proteomes" id="UP001605036">
    <property type="component" value="Unassembled WGS sequence"/>
</dbReference>
<comment type="subcellular location">
    <subcellularLocation>
        <location evidence="1 9">Nucleus</location>
        <location evidence="1 9">Nuclear pore complex</location>
    </subcellularLocation>
</comment>